<keyword evidence="2" id="KW-0012">Acyltransferase</keyword>
<organism evidence="4 5">
    <name type="scientific">Liquorilactobacillus oeni DSM 19972</name>
    <dbReference type="NCBI Taxonomy" id="1423777"/>
    <lineage>
        <taxon>Bacteria</taxon>
        <taxon>Bacillati</taxon>
        <taxon>Bacillota</taxon>
        <taxon>Bacilli</taxon>
        <taxon>Lactobacillales</taxon>
        <taxon>Lactobacillaceae</taxon>
        <taxon>Liquorilactobacillus</taxon>
    </lineage>
</organism>
<dbReference type="CDD" id="cd04301">
    <property type="entry name" value="NAT_SF"/>
    <property type="match status" value="1"/>
</dbReference>
<dbReference type="Pfam" id="PF00583">
    <property type="entry name" value="Acetyltransf_1"/>
    <property type="match status" value="1"/>
</dbReference>
<dbReference type="Proteomes" id="UP000051686">
    <property type="component" value="Unassembled WGS sequence"/>
</dbReference>
<evidence type="ECO:0000313" key="5">
    <source>
        <dbReference type="Proteomes" id="UP000051686"/>
    </source>
</evidence>
<dbReference type="PATRIC" id="fig|1423777.3.peg.766"/>
<dbReference type="PANTHER" id="PTHR10908:SF0">
    <property type="entry name" value="SEROTONIN N-ACETYLTRANSFERASE"/>
    <property type="match status" value="1"/>
</dbReference>
<dbReference type="RefSeq" id="WP_083479351.1">
    <property type="nucleotide sequence ID" value="NZ_AZEH01000025.1"/>
</dbReference>
<sequence>MEITTVTPKDIDQIIAIEQAGFSAAEAGTRIQYLDRIAHFAGTFLVARENSAAIGFVCGPAVQESELSDWMYERAVDNLPFGGNQMILTIAVAPQWRRKHIGSHLLAALEETARTKGRKSIVLTCLQSRIRFYEHNGYCNTGISSSQHAAEIWYTMKKSIQAPLKDKYYGTKVEVNKPLSYLKK</sequence>
<comment type="caution">
    <text evidence="4">The sequence shown here is derived from an EMBL/GenBank/DDBJ whole genome shotgun (WGS) entry which is preliminary data.</text>
</comment>
<name>A0A0R1MBS4_9LACO</name>
<keyword evidence="1 4" id="KW-0808">Transferase</keyword>
<dbReference type="SUPFAM" id="SSF55729">
    <property type="entry name" value="Acyl-CoA N-acyltransferases (Nat)"/>
    <property type="match status" value="1"/>
</dbReference>
<protein>
    <submittedName>
        <fullName evidence="4">Putative acetyltransferase (Putative)</fullName>
    </submittedName>
</protein>
<reference evidence="4 5" key="1">
    <citation type="journal article" date="2015" name="Genome Announc.">
        <title>Expanding the biotechnology potential of lactobacilli through comparative genomics of 213 strains and associated genera.</title>
        <authorList>
            <person name="Sun Z."/>
            <person name="Harris H.M."/>
            <person name="McCann A."/>
            <person name="Guo C."/>
            <person name="Argimon S."/>
            <person name="Zhang W."/>
            <person name="Yang X."/>
            <person name="Jeffery I.B."/>
            <person name="Cooney J.C."/>
            <person name="Kagawa T.F."/>
            <person name="Liu W."/>
            <person name="Song Y."/>
            <person name="Salvetti E."/>
            <person name="Wrobel A."/>
            <person name="Rasinkangas P."/>
            <person name="Parkhill J."/>
            <person name="Rea M.C."/>
            <person name="O'Sullivan O."/>
            <person name="Ritari J."/>
            <person name="Douillard F.P."/>
            <person name="Paul Ross R."/>
            <person name="Yang R."/>
            <person name="Briner A.E."/>
            <person name="Felis G.E."/>
            <person name="de Vos W.M."/>
            <person name="Barrangou R."/>
            <person name="Klaenhammer T.R."/>
            <person name="Caufield P.W."/>
            <person name="Cui Y."/>
            <person name="Zhang H."/>
            <person name="O'Toole P.W."/>
        </authorList>
    </citation>
    <scope>NUCLEOTIDE SEQUENCE [LARGE SCALE GENOMIC DNA]</scope>
    <source>
        <strain evidence="4 5">DSM 19972</strain>
    </source>
</reference>
<evidence type="ECO:0000313" key="4">
    <source>
        <dbReference type="EMBL" id="KRL05345.1"/>
    </source>
</evidence>
<gene>
    <name evidence="4" type="ORF">FD46_GL000742</name>
</gene>
<dbReference type="InterPro" id="IPR051635">
    <property type="entry name" value="SNAT-like"/>
</dbReference>
<dbReference type="OrthoDB" id="9800962at2"/>
<dbReference type="PANTHER" id="PTHR10908">
    <property type="entry name" value="SEROTONIN N-ACETYLTRANSFERASE"/>
    <property type="match status" value="1"/>
</dbReference>
<dbReference type="Gene3D" id="3.40.630.30">
    <property type="match status" value="1"/>
</dbReference>
<dbReference type="GO" id="GO:0008080">
    <property type="term" value="F:N-acetyltransferase activity"/>
    <property type="evidence" value="ECO:0007669"/>
    <property type="project" value="UniProtKB-ARBA"/>
</dbReference>
<keyword evidence="5" id="KW-1185">Reference proteome</keyword>
<evidence type="ECO:0000256" key="1">
    <source>
        <dbReference type="ARBA" id="ARBA00022679"/>
    </source>
</evidence>
<evidence type="ECO:0000256" key="2">
    <source>
        <dbReference type="ARBA" id="ARBA00023315"/>
    </source>
</evidence>
<dbReference type="InterPro" id="IPR016181">
    <property type="entry name" value="Acyl_CoA_acyltransferase"/>
</dbReference>
<evidence type="ECO:0000259" key="3">
    <source>
        <dbReference type="PROSITE" id="PS51186"/>
    </source>
</evidence>
<dbReference type="PROSITE" id="PS51186">
    <property type="entry name" value="GNAT"/>
    <property type="match status" value="1"/>
</dbReference>
<dbReference type="AlphaFoldDB" id="A0A0R1MBS4"/>
<dbReference type="EMBL" id="AZEH01000025">
    <property type="protein sequence ID" value="KRL05345.1"/>
    <property type="molecule type" value="Genomic_DNA"/>
</dbReference>
<dbReference type="STRING" id="1423777.FD46_GL000742"/>
<accession>A0A0R1MBS4</accession>
<dbReference type="InterPro" id="IPR000182">
    <property type="entry name" value="GNAT_dom"/>
</dbReference>
<feature type="domain" description="N-acetyltransferase" evidence="3">
    <location>
        <begin position="1"/>
        <end position="161"/>
    </location>
</feature>
<proteinExistence type="predicted"/>